<feature type="transmembrane region" description="Helical" evidence="13">
    <location>
        <begin position="372"/>
        <end position="391"/>
    </location>
</feature>
<evidence type="ECO:0000256" key="9">
    <source>
        <dbReference type="ARBA" id="ARBA00022989"/>
    </source>
</evidence>
<dbReference type="CDD" id="cd17315">
    <property type="entry name" value="MFS_GLUT_like"/>
    <property type="match status" value="1"/>
</dbReference>
<dbReference type="FunFam" id="1.20.1250.20:FF:000008">
    <property type="entry name" value="Galactose-proton symporter (Galactose transporter)"/>
    <property type="match status" value="1"/>
</dbReference>
<dbReference type="PANTHER" id="PTHR48020:SF12">
    <property type="entry name" value="PROTON MYO-INOSITOL COTRANSPORTER"/>
    <property type="match status" value="1"/>
</dbReference>
<evidence type="ECO:0000256" key="10">
    <source>
        <dbReference type="ARBA" id="ARBA00023136"/>
    </source>
</evidence>
<evidence type="ECO:0000256" key="13">
    <source>
        <dbReference type="SAM" id="Phobius"/>
    </source>
</evidence>
<evidence type="ECO:0000256" key="6">
    <source>
        <dbReference type="ARBA" id="ARBA00022597"/>
    </source>
</evidence>
<feature type="transmembrane region" description="Helical" evidence="13">
    <location>
        <begin position="340"/>
        <end position="360"/>
    </location>
</feature>
<dbReference type="PANTHER" id="PTHR48020">
    <property type="entry name" value="PROTON MYO-INOSITOL COTRANSPORTER"/>
    <property type="match status" value="1"/>
</dbReference>
<dbReference type="GO" id="GO:0015293">
    <property type="term" value="F:symporter activity"/>
    <property type="evidence" value="ECO:0007669"/>
    <property type="project" value="UniProtKB-KW"/>
</dbReference>
<evidence type="ECO:0000256" key="8">
    <source>
        <dbReference type="ARBA" id="ARBA00022847"/>
    </source>
</evidence>
<keyword evidence="16" id="KW-1185">Reference proteome</keyword>
<keyword evidence="3 11" id="KW-0813">Transport</keyword>
<dbReference type="InterPro" id="IPR020846">
    <property type="entry name" value="MFS_dom"/>
</dbReference>
<keyword evidence="8" id="KW-0769">Symport</keyword>
<dbReference type="PROSITE" id="PS00216">
    <property type="entry name" value="SUGAR_TRANSPORT_1"/>
    <property type="match status" value="1"/>
</dbReference>
<evidence type="ECO:0000256" key="5">
    <source>
        <dbReference type="ARBA" id="ARBA00022519"/>
    </source>
</evidence>
<dbReference type="Pfam" id="PF00083">
    <property type="entry name" value="Sugar_tr"/>
    <property type="match status" value="1"/>
</dbReference>
<evidence type="ECO:0000256" key="12">
    <source>
        <dbReference type="SAM" id="Coils"/>
    </source>
</evidence>
<evidence type="ECO:0000259" key="14">
    <source>
        <dbReference type="PROSITE" id="PS50850"/>
    </source>
</evidence>
<evidence type="ECO:0000256" key="2">
    <source>
        <dbReference type="ARBA" id="ARBA00010992"/>
    </source>
</evidence>
<dbReference type="InterPro" id="IPR005828">
    <property type="entry name" value="MFS_sugar_transport-like"/>
</dbReference>
<dbReference type="AlphaFoldDB" id="A0A0H2VA94"/>
<dbReference type="PRINTS" id="PR00171">
    <property type="entry name" value="SUGRTRNSPORT"/>
</dbReference>
<dbReference type="Gene3D" id="1.20.1250.20">
    <property type="entry name" value="MFS general substrate transporter like domains"/>
    <property type="match status" value="1"/>
</dbReference>
<comment type="subcellular location">
    <subcellularLocation>
        <location evidence="1">Cell inner membrane</location>
        <topology evidence="1">Multi-pass membrane protein</topology>
    </subcellularLocation>
</comment>
<dbReference type="GO" id="GO:0005886">
    <property type="term" value="C:plasma membrane"/>
    <property type="evidence" value="ECO:0007669"/>
    <property type="project" value="UniProtKB-SubCell"/>
</dbReference>
<dbReference type="InterPro" id="IPR036259">
    <property type="entry name" value="MFS_trans_sf"/>
</dbReference>
<dbReference type="STRING" id="199310.c3438"/>
<feature type="transmembrane region" description="Helical" evidence="13">
    <location>
        <begin position="301"/>
        <end position="324"/>
    </location>
</feature>
<dbReference type="PROSITE" id="PS50850">
    <property type="entry name" value="MFS"/>
    <property type="match status" value="1"/>
</dbReference>
<organism evidence="15 16">
    <name type="scientific">Escherichia coli O6:H1 (strain CFT073 / ATCC 700928 / UPEC)</name>
    <dbReference type="NCBI Taxonomy" id="199310"/>
    <lineage>
        <taxon>Bacteria</taxon>
        <taxon>Pseudomonadati</taxon>
        <taxon>Pseudomonadota</taxon>
        <taxon>Gammaproteobacteria</taxon>
        <taxon>Enterobacterales</taxon>
        <taxon>Enterobacteriaceae</taxon>
        <taxon>Escherichia</taxon>
    </lineage>
</organism>
<evidence type="ECO:0000313" key="15">
    <source>
        <dbReference type="EMBL" id="AAN81883.1"/>
    </source>
</evidence>
<feature type="coiled-coil region" evidence="12">
    <location>
        <begin position="254"/>
        <end position="285"/>
    </location>
</feature>
<reference evidence="15 16" key="1">
    <citation type="journal article" date="2002" name="Proc. Natl. Acad. Sci. U.S.A.">
        <title>Extensive mosaic structure revealed by the complete genome sequence of uropathogenic Escherichia coli.</title>
        <authorList>
            <person name="Welch R.A."/>
            <person name="Burland V."/>
            <person name="Plunkett G.III."/>
            <person name="Redford P."/>
            <person name="Roesch P."/>
            <person name="Rasko D."/>
            <person name="Buckles E.L."/>
            <person name="Liou S.R."/>
            <person name="Boutin A."/>
            <person name="Hackett J."/>
            <person name="Stroud D."/>
            <person name="Mayhew G.F."/>
            <person name="Rose D.J."/>
            <person name="Zhou S."/>
            <person name="Schwartz D.C."/>
            <person name="Perna N.T."/>
            <person name="Mobley H.L."/>
            <person name="Donnenberg M.S."/>
            <person name="Blattner F.R."/>
        </authorList>
    </citation>
    <scope>NUCLEOTIDE SEQUENCE [LARGE SCALE GENOMIC DNA]</scope>
    <source>
        <strain evidence="16">CFT073 / ATCC 700928 / UPEC</strain>
    </source>
</reference>
<dbReference type="SMR" id="A0A0H2VA94"/>
<dbReference type="EMBL" id="AE014075">
    <property type="protein sequence ID" value="AAN81883.1"/>
    <property type="molecule type" value="Genomic_DNA"/>
</dbReference>
<dbReference type="InterPro" id="IPR005829">
    <property type="entry name" value="Sugar_transporter_CS"/>
</dbReference>
<dbReference type="GO" id="GO:0015149">
    <property type="term" value="F:hexose transmembrane transporter activity"/>
    <property type="evidence" value="ECO:0007669"/>
    <property type="project" value="UniProtKB-ARBA"/>
</dbReference>
<dbReference type="eggNOG" id="COG2814">
    <property type="taxonomic scope" value="Bacteria"/>
</dbReference>
<keyword evidence="6" id="KW-0762">Sugar transport</keyword>
<feature type="domain" description="Major facilitator superfamily (MFS) profile" evidence="14">
    <location>
        <begin position="68"/>
        <end position="493"/>
    </location>
</feature>
<feature type="transmembrane region" description="Helical" evidence="13">
    <location>
        <begin position="403"/>
        <end position="427"/>
    </location>
</feature>
<name>A0A0H2VA94_ECOL6</name>
<evidence type="ECO:0000256" key="4">
    <source>
        <dbReference type="ARBA" id="ARBA00022475"/>
    </source>
</evidence>
<dbReference type="InterPro" id="IPR003663">
    <property type="entry name" value="Sugar/inositol_transpt"/>
</dbReference>
<comment type="similarity">
    <text evidence="2 11">Belongs to the major facilitator superfamily. Sugar transporter (TC 2.A.1.1) family.</text>
</comment>
<accession>A0A0H2VA94</accession>
<protein>
    <submittedName>
        <fullName evidence="15">Arabinose-proton symporter</fullName>
    </submittedName>
</protein>
<dbReference type="Proteomes" id="UP000001410">
    <property type="component" value="Chromosome"/>
</dbReference>
<keyword evidence="9 13" id="KW-1133">Transmembrane helix</keyword>
<feature type="transmembrane region" description="Helical" evidence="13">
    <location>
        <begin position="448"/>
        <end position="465"/>
    </location>
</feature>
<dbReference type="PROSITE" id="PS00217">
    <property type="entry name" value="SUGAR_TRANSPORT_2"/>
    <property type="match status" value="1"/>
</dbReference>
<proteinExistence type="inferred from homology"/>
<keyword evidence="12" id="KW-0175">Coiled coil</keyword>
<feature type="transmembrane region" description="Helical" evidence="13">
    <location>
        <begin position="159"/>
        <end position="180"/>
    </location>
</feature>
<evidence type="ECO:0000256" key="7">
    <source>
        <dbReference type="ARBA" id="ARBA00022692"/>
    </source>
</evidence>
<gene>
    <name evidence="15" type="primary">araE</name>
    <name evidence="15" type="ordered locus">c3438</name>
</gene>
<evidence type="ECO:0000313" key="16">
    <source>
        <dbReference type="Proteomes" id="UP000001410"/>
    </source>
</evidence>
<sequence>MEYPSHNDMSQQFNPYLCYFRPDTCVSCSRIFSLCLTLCWQEKMVTINTESALTPRPLRDTRRMNMFVSVAAAVAGLLFGLDIGVIAGALPFITDHFVLTSRLQEWVVSSMMLGAAIGALFNGWLSFRLGRKYSLMAGAILFVLGSIGSAFATSVEMLIAARVVLGIAVGIASYTAPLYLSEMASENVRGKMISMYQLMVTLGIVLAFLSDTAFSYSGNWRAMLGVLALPAVLLIILVVFLPNSPRWLAEKGRHIEAEEVLRMLRDTSEKAREELNEIRESLKLKQGGWALFKINRNVRRAVFLGMLLQAMQQFTGMNIIMYYAPRIFKMAGFTTTEQQMIATLVVGLTFMFATFIAVFTVDKAGRKPALKIGFSVMALGTLVLGYCLMQFDNGTASSGLSWLSVGMTMMCIAGYAMSAAPVVWILCSEIQPLKCRDFGITCSTTTNWVSNMIIGATFLTLLDSIGAAGTFWLYTALNIAFVGITFWLIPETKNVTLEHIERKLMAGEKLRNIGV</sequence>
<feature type="transmembrane region" description="Helical" evidence="13">
    <location>
        <begin position="222"/>
        <end position="241"/>
    </location>
</feature>
<feature type="transmembrane region" description="Helical" evidence="13">
    <location>
        <begin position="192"/>
        <end position="210"/>
    </location>
</feature>
<evidence type="ECO:0000256" key="11">
    <source>
        <dbReference type="RuleBase" id="RU003346"/>
    </source>
</evidence>
<keyword evidence="10 13" id="KW-0472">Membrane</keyword>
<dbReference type="NCBIfam" id="TIGR00879">
    <property type="entry name" value="SP"/>
    <property type="match status" value="1"/>
</dbReference>
<feature type="transmembrane region" description="Helical" evidence="13">
    <location>
        <begin position="134"/>
        <end position="153"/>
    </location>
</feature>
<evidence type="ECO:0000256" key="3">
    <source>
        <dbReference type="ARBA" id="ARBA00022448"/>
    </source>
</evidence>
<evidence type="ECO:0000256" key="1">
    <source>
        <dbReference type="ARBA" id="ARBA00004429"/>
    </source>
</evidence>
<dbReference type="InterPro" id="IPR050814">
    <property type="entry name" value="Myo-inositol_Transporter"/>
</dbReference>
<dbReference type="KEGG" id="ecc:c3438"/>
<feature type="transmembrane region" description="Helical" evidence="13">
    <location>
        <begin position="66"/>
        <end position="94"/>
    </location>
</feature>
<keyword evidence="4" id="KW-1003">Cell membrane</keyword>
<keyword evidence="7 13" id="KW-0812">Transmembrane</keyword>
<feature type="transmembrane region" description="Helical" evidence="13">
    <location>
        <begin position="106"/>
        <end position="127"/>
    </location>
</feature>
<keyword evidence="5" id="KW-0997">Cell inner membrane</keyword>
<feature type="transmembrane region" description="Helical" evidence="13">
    <location>
        <begin position="471"/>
        <end position="489"/>
    </location>
</feature>
<dbReference type="HOGENOM" id="CLU_001265_30_5_6"/>
<dbReference type="SUPFAM" id="SSF103473">
    <property type="entry name" value="MFS general substrate transporter"/>
    <property type="match status" value="1"/>
</dbReference>